<feature type="region of interest" description="Disordered" evidence="2">
    <location>
        <begin position="187"/>
        <end position="236"/>
    </location>
</feature>
<dbReference type="GO" id="GO:0005737">
    <property type="term" value="C:cytoplasm"/>
    <property type="evidence" value="ECO:0007669"/>
    <property type="project" value="TreeGrafter"/>
</dbReference>
<keyword evidence="1" id="KW-0175">Coiled coil</keyword>
<organism evidence="3 4">
    <name type="scientific">Littorina saxatilis</name>
    <dbReference type="NCBI Taxonomy" id="31220"/>
    <lineage>
        <taxon>Eukaryota</taxon>
        <taxon>Metazoa</taxon>
        <taxon>Spiralia</taxon>
        <taxon>Lophotrochozoa</taxon>
        <taxon>Mollusca</taxon>
        <taxon>Gastropoda</taxon>
        <taxon>Caenogastropoda</taxon>
        <taxon>Littorinimorpha</taxon>
        <taxon>Littorinoidea</taxon>
        <taxon>Littorinidae</taxon>
        <taxon>Littorina</taxon>
    </lineage>
</organism>
<dbReference type="Pfam" id="PF15798">
    <property type="entry name" value="PRAS"/>
    <property type="match status" value="1"/>
</dbReference>
<feature type="compositionally biased region" description="Polar residues" evidence="2">
    <location>
        <begin position="271"/>
        <end position="284"/>
    </location>
</feature>
<dbReference type="GO" id="GO:0032007">
    <property type="term" value="P:negative regulation of TOR signaling"/>
    <property type="evidence" value="ECO:0007669"/>
    <property type="project" value="InterPro"/>
</dbReference>
<evidence type="ECO:0000313" key="3">
    <source>
        <dbReference type="EMBL" id="KAK7099058.1"/>
    </source>
</evidence>
<dbReference type="EMBL" id="JBAMIC010000012">
    <property type="protein sequence ID" value="KAK7099058.1"/>
    <property type="molecule type" value="Genomic_DNA"/>
</dbReference>
<dbReference type="Proteomes" id="UP001374579">
    <property type="component" value="Unassembled WGS sequence"/>
</dbReference>
<proteinExistence type="predicted"/>
<name>A0AAN9B5C1_9CAEN</name>
<feature type="region of interest" description="Disordered" evidence="2">
    <location>
        <begin position="251"/>
        <end position="284"/>
    </location>
</feature>
<comment type="caution">
    <text evidence="3">The sequence shown here is derived from an EMBL/GenBank/DDBJ whole genome shotgun (WGS) entry which is preliminary data.</text>
</comment>
<reference evidence="3 4" key="1">
    <citation type="submission" date="2024-02" db="EMBL/GenBank/DDBJ databases">
        <title>Chromosome-scale genome assembly of the rough periwinkle Littorina saxatilis.</title>
        <authorList>
            <person name="De Jode A."/>
            <person name="Faria R."/>
            <person name="Formenti G."/>
            <person name="Sims Y."/>
            <person name="Smith T.P."/>
            <person name="Tracey A."/>
            <person name="Wood J.M.D."/>
            <person name="Zagrodzka Z.B."/>
            <person name="Johannesson K."/>
            <person name="Butlin R.K."/>
            <person name="Leder E.H."/>
        </authorList>
    </citation>
    <scope>NUCLEOTIDE SEQUENCE [LARGE SCALE GENOMIC DNA]</scope>
    <source>
        <strain evidence="3">Snail1</strain>
        <tissue evidence="3">Muscle</tissue>
    </source>
</reference>
<dbReference type="InterPro" id="IPR026682">
    <property type="entry name" value="AKT1S1"/>
</dbReference>
<dbReference type="PANTHER" id="PTHR21844">
    <property type="entry name" value="AKT1 SUBSTRATE 1 PROTEIN"/>
    <property type="match status" value="1"/>
</dbReference>
<sequence>MVVYVCNCLNVKIFADALKVQDVNQSSPLGANVVEIELGDRGFDFKYGFLLKRETIKTWTVFTCLNCKKKTHTINRELKLILVNKDMECGDEALARLTGSPDFSPVFQIILVNTDSFATPDPSAQSYDSLQHQLTDITHHLNNFILKQEDQVEERIRRFEEEQREQLAKLKAKAQDDKKRMISLLLQQTESQDQSGAGRGRPRTALTKANSVLTDSPRPPMSQPMAMPGSRRDNVVPDIDRDELFTIDGIDDEYGSYNSGSEEEDDVPNVVSRTRTSSRNTNDSIYSASVPVNIGMGAHWEPLGRGDHLVDLSDSEDENKPLDPAQIASNMQALAESIPDEHRYIFGDRPRPRLNTNNF</sequence>
<dbReference type="PANTHER" id="PTHR21844:SF2">
    <property type="entry name" value="PROLINE-RICH AKT1 SUBSTRATE 1"/>
    <property type="match status" value="1"/>
</dbReference>
<feature type="coiled-coil region" evidence="1">
    <location>
        <begin position="142"/>
        <end position="180"/>
    </location>
</feature>
<protein>
    <submittedName>
        <fullName evidence="3">Uncharacterized protein</fullName>
    </submittedName>
</protein>
<dbReference type="GO" id="GO:0048011">
    <property type="term" value="P:neurotrophin TRK receptor signaling pathway"/>
    <property type="evidence" value="ECO:0007669"/>
    <property type="project" value="InterPro"/>
</dbReference>
<evidence type="ECO:0000256" key="1">
    <source>
        <dbReference type="SAM" id="Coils"/>
    </source>
</evidence>
<gene>
    <name evidence="3" type="ORF">V1264_003251</name>
</gene>
<keyword evidence="4" id="KW-1185">Reference proteome</keyword>
<evidence type="ECO:0000256" key="2">
    <source>
        <dbReference type="SAM" id="MobiDB-lite"/>
    </source>
</evidence>
<accession>A0AAN9B5C1</accession>
<dbReference type="AlphaFoldDB" id="A0AAN9B5C1"/>
<evidence type="ECO:0000313" key="4">
    <source>
        <dbReference type="Proteomes" id="UP001374579"/>
    </source>
</evidence>